<protein>
    <recommendedName>
        <fullName evidence="1">DUF2357 domain-containing protein</fullName>
    </recommendedName>
</protein>
<sequence length="801" mass="90425">MINLDAITILLDEESQLALTIASSMLASPLDSSTSIEGLPDEILGSLDENSKVAPIHYDGDARRRGVQPISIKEAIRYTVAVHYINGQKGRDSSQCQLTSSVLENPRSGWVTRKMGNVLIGDFQVVNYIGIAWIKVENYPPIKFDITPTKMGYEIEYRSMVEDIAAKCQQLLLEWNSLTSLSFSPDPEQPKRLLLEQFLFVRHCLGEDRLDLYLEILNRNCHRTLIKEQQWGEIPDKRFYQNPLRYGRDWAKAPTNSKPNIKGFVPTEIQALRQRDSLDTAPNRFIKYALTDFLAISQAVIDHQRIEGAAHDEAIAMREALDAFLSQTWLQEVGDLDQVPLNNQTLQKRDGYRQILEAWLLSDVAAQLDWEGREDTYDGNNRDVATLYEYWIYFEIYNILAEEIGCECIDAPTKSHSGEALPFMTQNDAHGLKINLKAGKSSYSSFVYRTTEGITNRIYFYYNRSFENNKLLAPGTYSRRLRPDYTLVIIPESIAQENKSPAKAERQAQQVGQISYLHFDAKYRVESITEIFGDDSNEEESAIERQEEKVTKTYRRGDLYKMHTYNEAIRRTVGSYVLYPGTVQSKDDTFVKYHEIIPGVGAFALRPGAKTTHGSRDGRDALIQFLNDTICHHASRMTQLSRLNDSTHRIVREAPTGKSGTPKVANPNTPVILGYMATALSEKIANQGYFYCRALNNHGTPTNIDLALSSGTLLTGYTGGFHHRKSVNWCAEISSVKIVSPKQLKSETGETPSKTDVPYILIKFHTPWALEPRNLQGIAPNAGGLTTHTTWGKLVSAPVIL</sequence>
<dbReference type="InterPro" id="IPR018633">
    <property type="entry name" value="DUF2357"/>
</dbReference>
<accession>A0AAT9FGH0</accession>
<proteinExistence type="predicted"/>
<dbReference type="Pfam" id="PF09823">
    <property type="entry name" value="DUF2357"/>
    <property type="match status" value="1"/>
</dbReference>
<organism evidence="2">
    <name type="scientific">Oceaniferula spumae</name>
    <dbReference type="NCBI Taxonomy" id="2979115"/>
    <lineage>
        <taxon>Bacteria</taxon>
        <taxon>Pseudomonadati</taxon>
        <taxon>Verrucomicrobiota</taxon>
        <taxon>Verrucomicrobiia</taxon>
        <taxon>Verrucomicrobiales</taxon>
        <taxon>Verrucomicrobiaceae</taxon>
        <taxon>Oceaniferula</taxon>
    </lineage>
</organism>
<reference evidence="2" key="1">
    <citation type="submission" date="2024-07" db="EMBL/GenBank/DDBJ databases">
        <title>Complete genome sequence of Verrucomicrobiaceae bacterium NT6N.</title>
        <authorList>
            <person name="Huang C."/>
            <person name="Takami H."/>
            <person name="Hamasaki K."/>
        </authorList>
    </citation>
    <scope>NUCLEOTIDE SEQUENCE</scope>
    <source>
        <strain evidence="2">NT6N</strain>
    </source>
</reference>
<dbReference type="InterPro" id="IPR007505">
    <property type="entry name" value="PDDEXK_7"/>
</dbReference>
<gene>
    <name evidence="2" type="ORF">NT6N_00980</name>
</gene>
<dbReference type="Pfam" id="PF04411">
    <property type="entry name" value="PDDEXK_7"/>
    <property type="match status" value="1"/>
</dbReference>
<evidence type="ECO:0000259" key="1">
    <source>
        <dbReference type="Pfam" id="PF09823"/>
    </source>
</evidence>
<dbReference type="AlphaFoldDB" id="A0AAT9FGH0"/>
<dbReference type="EMBL" id="AP026866">
    <property type="protein sequence ID" value="BDS05058.1"/>
    <property type="molecule type" value="Genomic_DNA"/>
</dbReference>
<evidence type="ECO:0000313" key="2">
    <source>
        <dbReference type="EMBL" id="BDS05058.1"/>
    </source>
</evidence>
<name>A0AAT9FGH0_9BACT</name>
<dbReference type="KEGG" id="osu:NT6N_00980"/>
<feature type="domain" description="DUF2357" evidence="1">
    <location>
        <begin position="121"/>
        <end position="359"/>
    </location>
</feature>